<reference evidence="1" key="1">
    <citation type="journal article" date="2016" name="Nat. Genet.">
        <title>A high-quality carrot genome assembly provides new insights into carotenoid accumulation and asterid genome evolution.</title>
        <authorList>
            <person name="Iorizzo M."/>
            <person name="Ellison S."/>
            <person name="Senalik D."/>
            <person name="Zeng P."/>
            <person name="Satapoomin P."/>
            <person name="Huang J."/>
            <person name="Bowman M."/>
            <person name="Iovene M."/>
            <person name="Sanseverino W."/>
            <person name="Cavagnaro P."/>
            <person name="Yildiz M."/>
            <person name="Macko-Podgorni A."/>
            <person name="Moranska E."/>
            <person name="Grzebelus E."/>
            <person name="Grzebelus D."/>
            <person name="Ashrafi H."/>
            <person name="Zheng Z."/>
            <person name="Cheng S."/>
            <person name="Spooner D."/>
            <person name="Van Deynze A."/>
            <person name="Simon P."/>
        </authorList>
    </citation>
    <scope>NUCLEOTIDE SEQUENCE</scope>
    <source>
        <tissue evidence="1">Leaf</tissue>
    </source>
</reference>
<dbReference type="EMBL" id="CP093349">
    <property type="protein sequence ID" value="WOH08890.1"/>
    <property type="molecule type" value="Genomic_DNA"/>
</dbReference>
<sequence length="218" mass="24255">MLTNRLDFNVSRIKSYASVEQYHDALSKGCHNGGVDAILDELPFIKIFLDTYGSLIPVSHFHLPVALPKGSALTPHISMALLNLTGDGLMHAFKTKNFGPEYSDGDYSFDTASRISSFGTRDLAGLFIISGTLGILALYLDEVKQRNIAQQTSYYNLQGFWDAQKAMKSMEVFGGFSDLESPVQLQDNPRRPWTSPSKKLQSEVGEMDDNCKLPMDYL</sequence>
<accession>A0A164THG5</accession>
<dbReference type="InterPro" id="IPR015683">
    <property type="entry name" value="Ionotropic_Glu_rcpt"/>
</dbReference>
<dbReference type="Proteomes" id="UP000077755">
    <property type="component" value="Chromosome 7"/>
</dbReference>
<protein>
    <submittedName>
        <fullName evidence="1">Uncharacterized protein</fullName>
    </submittedName>
</protein>
<reference evidence="1" key="2">
    <citation type="submission" date="2022-03" db="EMBL/GenBank/DDBJ databases">
        <title>Draft title - Genomic analysis of global carrot germplasm unveils the trajectory of domestication and the origin of high carotenoid orange carrot.</title>
        <authorList>
            <person name="Iorizzo M."/>
            <person name="Ellison S."/>
            <person name="Senalik D."/>
            <person name="Macko-Podgorni A."/>
            <person name="Grzebelus D."/>
            <person name="Bostan H."/>
            <person name="Rolling W."/>
            <person name="Curaba J."/>
            <person name="Simon P."/>
        </authorList>
    </citation>
    <scope>NUCLEOTIDE SEQUENCE</scope>
    <source>
        <tissue evidence="1">Leaf</tissue>
    </source>
</reference>
<evidence type="ECO:0000313" key="2">
    <source>
        <dbReference type="Proteomes" id="UP000077755"/>
    </source>
</evidence>
<dbReference type="SUPFAM" id="SSF53850">
    <property type="entry name" value="Periplasmic binding protein-like II"/>
    <property type="match status" value="1"/>
</dbReference>
<dbReference type="AlphaFoldDB" id="A0A164THG5"/>
<organism evidence="1 2">
    <name type="scientific">Daucus carota subsp. sativus</name>
    <name type="common">Carrot</name>
    <dbReference type="NCBI Taxonomy" id="79200"/>
    <lineage>
        <taxon>Eukaryota</taxon>
        <taxon>Viridiplantae</taxon>
        <taxon>Streptophyta</taxon>
        <taxon>Embryophyta</taxon>
        <taxon>Tracheophyta</taxon>
        <taxon>Spermatophyta</taxon>
        <taxon>Magnoliopsida</taxon>
        <taxon>eudicotyledons</taxon>
        <taxon>Gunneridae</taxon>
        <taxon>Pentapetalae</taxon>
        <taxon>asterids</taxon>
        <taxon>campanulids</taxon>
        <taxon>Apiales</taxon>
        <taxon>Apiaceae</taxon>
        <taxon>Apioideae</taxon>
        <taxon>Scandiceae</taxon>
        <taxon>Daucinae</taxon>
        <taxon>Daucus</taxon>
        <taxon>Daucus sect. Daucus</taxon>
    </lineage>
</organism>
<gene>
    <name evidence="1" type="ORF">DCAR_0728341</name>
</gene>
<proteinExistence type="predicted"/>
<dbReference type="OMA" id="WLSESGC"/>
<name>A0A164THG5_DAUCS</name>
<evidence type="ECO:0000313" key="1">
    <source>
        <dbReference type="EMBL" id="WOH08890.1"/>
    </source>
</evidence>
<dbReference type="PANTHER" id="PTHR18966">
    <property type="entry name" value="IONOTROPIC GLUTAMATE RECEPTOR"/>
    <property type="match status" value="1"/>
</dbReference>
<keyword evidence="2" id="KW-1185">Reference proteome</keyword>
<dbReference type="Gramene" id="KZM87531">
    <property type="protein sequence ID" value="KZM87531"/>
    <property type="gene ID" value="DCAR_024665"/>
</dbReference>